<dbReference type="Proteomes" id="UP000309215">
    <property type="component" value="Unassembled WGS sequence"/>
</dbReference>
<dbReference type="Pfam" id="PF17863">
    <property type="entry name" value="AAA_lid_2"/>
    <property type="match status" value="1"/>
</dbReference>
<organism evidence="6 7">
    <name type="scientific">Polyangium fumosum</name>
    <dbReference type="NCBI Taxonomy" id="889272"/>
    <lineage>
        <taxon>Bacteria</taxon>
        <taxon>Pseudomonadati</taxon>
        <taxon>Myxococcota</taxon>
        <taxon>Polyangia</taxon>
        <taxon>Polyangiales</taxon>
        <taxon>Polyangiaceae</taxon>
        <taxon>Polyangium</taxon>
    </lineage>
</organism>
<evidence type="ECO:0000313" key="7">
    <source>
        <dbReference type="Proteomes" id="UP000309215"/>
    </source>
</evidence>
<dbReference type="SUPFAM" id="SSF52540">
    <property type="entry name" value="P-loop containing nucleoside triphosphate hydrolases"/>
    <property type="match status" value="1"/>
</dbReference>
<proteinExistence type="inferred from homology"/>
<dbReference type="AlphaFoldDB" id="A0A4U1JAD6"/>
<evidence type="ECO:0000256" key="3">
    <source>
        <dbReference type="ARBA" id="ARBA00061607"/>
    </source>
</evidence>
<protein>
    <submittedName>
        <fullName evidence="6">MoxR family ATPase</fullName>
    </submittedName>
</protein>
<comment type="caution">
    <text evidence="6">The sequence shown here is derived from an EMBL/GenBank/DDBJ whole genome shotgun (WGS) entry which is preliminary data.</text>
</comment>
<name>A0A4U1JAD6_9BACT</name>
<dbReference type="OrthoDB" id="9808397at2"/>
<feature type="domain" description="ChlI/MoxR AAA lid" evidence="5">
    <location>
        <begin position="239"/>
        <end position="309"/>
    </location>
</feature>
<dbReference type="Pfam" id="PF07726">
    <property type="entry name" value="AAA_3"/>
    <property type="match status" value="1"/>
</dbReference>
<dbReference type="InterPro" id="IPR041628">
    <property type="entry name" value="ChlI/MoxR_AAA_lid"/>
</dbReference>
<dbReference type="EMBL" id="SSMQ01000020">
    <property type="protein sequence ID" value="TKD06271.1"/>
    <property type="molecule type" value="Genomic_DNA"/>
</dbReference>
<comment type="similarity">
    <text evidence="3">Belongs to the MoxR family.</text>
</comment>
<evidence type="ECO:0000259" key="4">
    <source>
        <dbReference type="Pfam" id="PF07726"/>
    </source>
</evidence>
<reference evidence="6 7" key="1">
    <citation type="submission" date="2019-04" db="EMBL/GenBank/DDBJ databases">
        <authorList>
            <person name="Li Y."/>
            <person name="Wang J."/>
        </authorList>
    </citation>
    <scope>NUCLEOTIDE SEQUENCE [LARGE SCALE GENOMIC DNA]</scope>
    <source>
        <strain evidence="6 7">DSM 14668</strain>
    </source>
</reference>
<dbReference type="InterPro" id="IPR027417">
    <property type="entry name" value="P-loop_NTPase"/>
</dbReference>
<dbReference type="GO" id="GO:0016887">
    <property type="term" value="F:ATP hydrolysis activity"/>
    <property type="evidence" value="ECO:0007669"/>
    <property type="project" value="InterPro"/>
</dbReference>
<dbReference type="PANTHER" id="PTHR42759:SF1">
    <property type="entry name" value="MAGNESIUM-CHELATASE SUBUNIT CHLD"/>
    <property type="match status" value="1"/>
</dbReference>
<dbReference type="PANTHER" id="PTHR42759">
    <property type="entry name" value="MOXR FAMILY PROTEIN"/>
    <property type="match status" value="1"/>
</dbReference>
<dbReference type="RefSeq" id="WP_136930699.1">
    <property type="nucleotide sequence ID" value="NZ_SSMQ01000020.1"/>
</dbReference>
<keyword evidence="7" id="KW-1185">Reference proteome</keyword>
<dbReference type="Gene3D" id="3.40.50.300">
    <property type="entry name" value="P-loop containing nucleotide triphosphate hydrolases"/>
    <property type="match status" value="1"/>
</dbReference>
<dbReference type="GO" id="GO:0005524">
    <property type="term" value="F:ATP binding"/>
    <property type="evidence" value="ECO:0007669"/>
    <property type="project" value="UniProtKB-KW"/>
</dbReference>
<dbReference type="FunFam" id="3.40.50.300:FF:000640">
    <property type="entry name" value="MoxR family ATPase"/>
    <property type="match status" value="1"/>
</dbReference>
<keyword evidence="1" id="KW-0547">Nucleotide-binding</keyword>
<dbReference type="Gene3D" id="1.10.8.80">
    <property type="entry name" value="Magnesium chelatase subunit I, C-Terminal domain"/>
    <property type="match status" value="1"/>
</dbReference>
<gene>
    <name evidence="6" type="ORF">E8A74_20330</name>
</gene>
<evidence type="ECO:0000256" key="2">
    <source>
        <dbReference type="ARBA" id="ARBA00022840"/>
    </source>
</evidence>
<sequence>MTQAVAIEEIAAAKERLDALRREITRVYIGPPRTVDLMLTALLAQGHVLLEGVPGVAKTTLVKAYASALGASVRRIQFTPDLLPADITGTYVLSPKEGTFSLRPGPIFANVVLADEINRAPAKTQSALLEAMQERQVTIEGDRFELPAPFMVLATQNPIDLEGTYPLPEAQIDRFLVRVAIGYPNAKDEVAMLRAHNADPPRARSVLSVEELLSLQSIARRIHVEDDLYEYAVGLTTFTRSHARVLLGASPRATLGLVQAAKSAAVIAGRPFVTPDDVRGVATSVLSHRLVLVPEAEGDARARDAVVEDAVQRVAYRRAVRPV</sequence>
<dbReference type="InterPro" id="IPR011703">
    <property type="entry name" value="ATPase_AAA-3"/>
</dbReference>
<dbReference type="InterPro" id="IPR050764">
    <property type="entry name" value="CbbQ/NirQ/NorQ/GpvN"/>
</dbReference>
<evidence type="ECO:0000259" key="5">
    <source>
        <dbReference type="Pfam" id="PF17863"/>
    </source>
</evidence>
<feature type="domain" description="ATPase AAA-3" evidence="4">
    <location>
        <begin position="47"/>
        <end position="177"/>
    </location>
</feature>
<dbReference type="PIRSF" id="PIRSF002849">
    <property type="entry name" value="AAA_ATPase_chaperone_MoxR_prd"/>
    <property type="match status" value="1"/>
</dbReference>
<accession>A0A4U1JAD6</accession>
<evidence type="ECO:0000256" key="1">
    <source>
        <dbReference type="ARBA" id="ARBA00022741"/>
    </source>
</evidence>
<evidence type="ECO:0000313" key="6">
    <source>
        <dbReference type="EMBL" id="TKD06271.1"/>
    </source>
</evidence>
<keyword evidence="2" id="KW-0067">ATP-binding</keyword>